<reference evidence="1" key="1">
    <citation type="submission" date="2020-11" db="EMBL/GenBank/DDBJ databases">
        <authorList>
            <person name="Tran Van P."/>
        </authorList>
    </citation>
    <scope>NUCLEOTIDE SEQUENCE</scope>
</reference>
<sequence length="404" mass="45790">MITMTFAFCKEFLNCLIHNVTPSGDIPVASVLAKLFLKSGKASLVSGAYHRYTLNYINALNYLETLRRQNEFNEFEKGKNAVSCSYMAVVWCSKDRRCKKLQLTDLLVAPVQHITKLPLILKEVEAGSEDPFEKQQVALILEKQEASLPALVIRIAINWASNATIDRSASRGFGARKSESLNLQGAVSGLALLLLHGLALLLLRRLALLLLRRLVIIIKRNEFLCLPIPGELDDKMKWLKNFERLLEIQRNIIWPTIMEMEPRCYVPDFLKQGSCAKQPCERLIVSPRRQIMQEGILSLLDTGRPIDMYVILFDDMLVITKRKKQLQKKKSSLSENWGVTSSSKQSSGGEYVVYKQPLSLDRFVLHDVPETELHNALSIVSLNRFQQVIAVHTLQANSEQLKVS</sequence>
<dbReference type="InterPro" id="IPR011993">
    <property type="entry name" value="PH-like_dom_sf"/>
</dbReference>
<dbReference type="SUPFAM" id="SSF48065">
    <property type="entry name" value="DBL homology domain (DH-domain)"/>
    <property type="match status" value="1"/>
</dbReference>
<dbReference type="InterPro" id="IPR035899">
    <property type="entry name" value="DBL_dom_sf"/>
</dbReference>
<dbReference type="AlphaFoldDB" id="A0A7R8WFJ3"/>
<dbReference type="GO" id="GO:0005085">
    <property type="term" value="F:guanyl-nucleotide exchange factor activity"/>
    <property type="evidence" value="ECO:0007669"/>
    <property type="project" value="InterPro"/>
</dbReference>
<dbReference type="Gene3D" id="2.30.29.30">
    <property type="entry name" value="Pleckstrin-homology domain (PH domain)/Phosphotyrosine-binding domain (PTB)"/>
    <property type="match status" value="1"/>
</dbReference>
<evidence type="ECO:0000313" key="1">
    <source>
        <dbReference type="EMBL" id="CAD7230693.1"/>
    </source>
</evidence>
<dbReference type="Gene3D" id="1.20.900.10">
    <property type="entry name" value="Dbl homology (DH) domain"/>
    <property type="match status" value="1"/>
</dbReference>
<gene>
    <name evidence="1" type="ORF">CTOB1V02_LOCUS8549</name>
</gene>
<dbReference type="GO" id="GO:0007266">
    <property type="term" value="P:Rho protein signal transduction"/>
    <property type="evidence" value="ECO:0007669"/>
    <property type="project" value="TreeGrafter"/>
</dbReference>
<dbReference type="InterPro" id="IPR000219">
    <property type="entry name" value="DH_dom"/>
</dbReference>
<dbReference type="PANTHER" id="PTHR13217">
    <property type="entry name" value="PLECKSTRIN HOMOLOGY DOMAIN-CONTAINING FAMILY G MEMBER 7"/>
    <property type="match status" value="1"/>
</dbReference>
<dbReference type="PROSITE" id="PS50010">
    <property type="entry name" value="DH_2"/>
    <property type="match status" value="1"/>
</dbReference>
<name>A0A7R8WFJ3_9CRUS</name>
<proteinExistence type="predicted"/>
<dbReference type="EMBL" id="OB662883">
    <property type="protein sequence ID" value="CAD7230693.1"/>
    <property type="molecule type" value="Genomic_DNA"/>
</dbReference>
<organism evidence="1">
    <name type="scientific">Cyprideis torosa</name>
    <dbReference type="NCBI Taxonomy" id="163714"/>
    <lineage>
        <taxon>Eukaryota</taxon>
        <taxon>Metazoa</taxon>
        <taxon>Ecdysozoa</taxon>
        <taxon>Arthropoda</taxon>
        <taxon>Crustacea</taxon>
        <taxon>Oligostraca</taxon>
        <taxon>Ostracoda</taxon>
        <taxon>Podocopa</taxon>
        <taxon>Podocopida</taxon>
        <taxon>Cytherocopina</taxon>
        <taxon>Cytheroidea</taxon>
        <taxon>Cytherideidae</taxon>
        <taxon>Cyprideis</taxon>
    </lineage>
</organism>
<accession>A0A7R8WFJ3</accession>
<dbReference type="PANTHER" id="PTHR13217:SF6">
    <property type="entry name" value="PLECKSTRIN HOMOLOGY DOMAIN-CONTAINING FAMILY G MEMBER 7"/>
    <property type="match status" value="1"/>
</dbReference>
<dbReference type="PROSITE" id="PS00741">
    <property type="entry name" value="DH_1"/>
    <property type="match status" value="1"/>
</dbReference>
<dbReference type="Pfam" id="PF00621">
    <property type="entry name" value="RhoGEF"/>
    <property type="match status" value="1"/>
</dbReference>
<dbReference type="OrthoDB" id="5585231at2759"/>
<dbReference type="InterPro" id="IPR001331">
    <property type="entry name" value="GDS_CDC24_CS"/>
</dbReference>
<dbReference type="InterPro" id="IPR040181">
    <property type="entry name" value="PKHG5/7"/>
</dbReference>
<dbReference type="SUPFAM" id="SSF50729">
    <property type="entry name" value="PH domain-like"/>
    <property type="match status" value="1"/>
</dbReference>
<protein>
    <submittedName>
        <fullName evidence="1">Uncharacterized protein</fullName>
    </submittedName>
</protein>